<name>A0ABX9XLP8_9PSED</name>
<comment type="caution">
    <text evidence="1">The sequence shown here is derived from an EMBL/GenBank/DDBJ whole genome shotgun (WGS) entry which is preliminary data.</text>
</comment>
<accession>A0ABX9XLP8</accession>
<sequence>MWKKQDIVIGQPALKQAVFAFLDRLSPRFFAVHPTLLAGLSSCAVGVRLAVRETKQNAGVCAWLGVEALGFLRAFEPQPG</sequence>
<protein>
    <submittedName>
        <fullName evidence="1">Uncharacterized protein</fullName>
    </submittedName>
</protein>
<dbReference type="EMBL" id="RKKU01000007">
    <property type="protein sequence ID" value="ROZ85416.1"/>
    <property type="molecule type" value="Genomic_DNA"/>
</dbReference>
<gene>
    <name evidence="1" type="ORF">EF096_08245</name>
</gene>
<keyword evidence="2" id="KW-1185">Reference proteome</keyword>
<evidence type="ECO:0000313" key="2">
    <source>
        <dbReference type="Proteomes" id="UP000275199"/>
    </source>
</evidence>
<evidence type="ECO:0000313" key="1">
    <source>
        <dbReference type="EMBL" id="ROZ85416.1"/>
    </source>
</evidence>
<dbReference type="Proteomes" id="UP000275199">
    <property type="component" value="Unassembled WGS sequence"/>
</dbReference>
<organism evidence="1 2">
    <name type="scientific">Pseudomonas neustonica</name>
    <dbReference type="NCBI Taxonomy" id="2487346"/>
    <lineage>
        <taxon>Bacteria</taxon>
        <taxon>Pseudomonadati</taxon>
        <taxon>Pseudomonadota</taxon>
        <taxon>Gammaproteobacteria</taxon>
        <taxon>Pseudomonadales</taxon>
        <taxon>Pseudomonadaceae</taxon>
        <taxon>Pseudomonas</taxon>
    </lineage>
</organism>
<proteinExistence type="predicted"/>
<reference evidence="1 2" key="1">
    <citation type="submission" date="2018-11" db="EMBL/GenBank/DDBJ databases">
        <authorList>
            <person name="Jang G.I."/>
            <person name="Hwang C.Y."/>
        </authorList>
    </citation>
    <scope>NUCLEOTIDE SEQUENCE [LARGE SCALE GENOMIC DNA]</scope>
    <source>
        <strain evidence="1 2">SSM26</strain>
    </source>
</reference>